<evidence type="ECO:0000313" key="2">
    <source>
        <dbReference type="Proteomes" id="UP000052982"/>
    </source>
</evidence>
<comment type="caution">
    <text evidence="1">The sequence shown here is derived from an EMBL/GenBank/DDBJ whole genome shotgun (WGS) entry which is preliminary data.</text>
</comment>
<dbReference type="Proteomes" id="UP000052982">
    <property type="component" value="Unassembled WGS sequence"/>
</dbReference>
<dbReference type="EMBL" id="LMWW01000008">
    <property type="protein sequence ID" value="KUN87076.1"/>
    <property type="molecule type" value="Genomic_DNA"/>
</dbReference>
<organism evidence="1 2">
    <name type="scientific">Streptomyces griseoruber</name>
    <dbReference type="NCBI Taxonomy" id="1943"/>
    <lineage>
        <taxon>Bacteria</taxon>
        <taxon>Bacillati</taxon>
        <taxon>Actinomycetota</taxon>
        <taxon>Actinomycetes</taxon>
        <taxon>Kitasatosporales</taxon>
        <taxon>Streptomycetaceae</taxon>
        <taxon>Streptomyces</taxon>
    </lineage>
</organism>
<dbReference type="RefSeq" id="WP_055631898.1">
    <property type="nucleotide sequence ID" value="NZ_JBIRRP010000002.1"/>
</dbReference>
<name>A0A124I4K1_9ACTN</name>
<protein>
    <submittedName>
        <fullName evidence="1">Uncharacterized protein</fullName>
    </submittedName>
</protein>
<reference evidence="1 2" key="1">
    <citation type="submission" date="2015-10" db="EMBL/GenBank/DDBJ databases">
        <title>Draft genome sequence of Streptomyces griseoruber DSM 40281, type strain for the species Streptomyces griseoruber.</title>
        <authorList>
            <person name="Ruckert C."/>
            <person name="Winkler A."/>
            <person name="Kalinowski J."/>
            <person name="Kampfer P."/>
            <person name="Glaeser S."/>
        </authorList>
    </citation>
    <scope>NUCLEOTIDE SEQUENCE [LARGE SCALE GENOMIC DNA]</scope>
    <source>
        <strain evidence="1 2">DSM 40281</strain>
    </source>
</reference>
<evidence type="ECO:0000313" key="1">
    <source>
        <dbReference type="EMBL" id="KUN87076.1"/>
    </source>
</evidence>
<sequence>MAESGLHAPRYDPDPEAGVALAKEILALDDRNTLPSQIRRVAVLRAGKALAAEDPAKALDAFERVCVPRQAHRDARSEILS</sequence>
<gene>
    <name evidence="1" type="ORF">AQJ64_07255</name>
</gene>
<keyword evidence="2" id="KW-1185">Reference proteome</keyword>
<accession>A0A124I4K1</accession>
<dbReference type="AlphaFoldDB" id="A0A124I4K1"/>
<proteinExistence type="predicted"/>